<evidence type="ECO:0000313" key="4">
    <source>
        <dbReference type="WBParaSite" id="Minc3s02191g28773"/>
    </source>
</evidence>
<keyword evidence="1" id="KW-0812">Transmembrane</keyword>
<evidence type="ECO:0000256" key="1">
    <source>
        <dbReference type="SAM" id="Phobius"/>
    </source>
</evidence>
<evidence type="ECO:0000313" key="3">
    <source>
        <dbReference type="Proteomes" id="UP000887563"/>
    </source>
</evidence>
<proteinExistence type="predicted"/>
<reference evidence="4" key="1">
    <citation type="submission" date="2022-11" db="UniProtKB">
        <authorList>
            <consortium name="WormBaseParasite"/>
        </authorList>
    </citation>
    <scope>IDENTIFICATION</scope>
</reference>
<keyword evidence="3" id="KW-1185">Reference proteome</keyword>
<dbReference type="Pfam" id="PF16491">
    <property type="entry name" value="Peptidase_M48_N"/>
    <property type="match status" value="1"/>
</dbReference>
<accession>A0A914MQE7</accession>
<keyword evidence="1" id="KW-0472">Membrane</keyword>
<feature type="transmembrane region" description="Helical" evidence="1">
    <location>
        <begin position="6"/>
        <end position="24"/>
    </location>
</feature>
<dbReference type="InterPro" id="IPR032456">
    <property type="entry name" value="Peptidase_M48_N"/>
</dbReference>
<evidence type="ECO:0000259" key="2">
    <source>
        <dbReference type="Pfam" id="PF16491"/>
    </source>
</evidence>
<feature type="domain" description="CAAX prenyl protease 1 N-terminal" evidence="2">
    <location>
        <begin position="28"/>
        <end position="117"/>
    </location>
</feature>
<name>A0A914MQE7_MELIC</name>
<dbReference type="WBParaSite" id="Minc3s02191g28773">
    <property type="protein sequence ID" value="Minc3s02191g28773"/>
    <property type="gene ID" value="Minc3s02191g28773"/>
</dbReference>
<dbReference type="AlphaFoldDB" id="A0A914MQE7"/>
<sequence length="155" mass="18045">MDPTAIFWFIYSFYLATFIWNFYLTLRQYNVYRKTETRPKKVSGIISNEDFVKARNYNLDKMHFGFYEIAFGKTLSTIILFCNLIPWLWSICGRYGQIIWPRSGEIFQSVHFIVFSSSWGAGDGDGEFSKNLSNSPTFGDGDQPYLPKKGAKCYK</sequence>
<dbReference type="PANTHER" id="PTHR10120">
    <property type="entry name" value="CAAX PRENYL PROTEASE 1"/>
    <property type="match status" value="1"/>
</dbReference>
<keyword evidence="1" id="KW-1133">Transmembrane helix</keyword>
<feature type="transmembrane region" description="Helical" evidence="1">
    <location>
        <begin position="65"/>
        <end position="89"/>
    </location>
</feature>
<protein>
    <submittedName>
        <fullName evidence="4">CAAX prenyl protease 1 N-terminal domain-containing protein</fullName>
    </submittedName>
</protein>
<organism evidence="3 4">
    <name type="scientific">Meloidogyne incognita</name>
    <name type="common">Southern root-knot nematode worm</name>
    <name type="synonym">Oxyuris incognita</name>
    <dbReference type="NCBI Taxonomy" id="6306"/>
    <lineage>
        <taxon>Eukaryota</taxon>
        <taxon>Metazoa</taxon>
        <taxon>Ecdysozoa</taxon>
        <taxon>Nematoda</taxon>
        <taxon>Chromadorea</taxon>
        <taxon>Rhabditida</taxon>
        <taxon>Tylenchina</taxon>
        <taxon>Tylenchomorpha</taxon>
        <taxon>Tylenchoidea</taxon>
        <taxon>Meloidogynidae</taxon>
        <taxon>Meloidogyninae</taxon>
        <taxon>Meloidogyne</taxon>
        <taxon>Meloidogyne incognita group</taxon>
    </lineage>
</organism>
<dbReference type="Proteomes" id="UP000887563">
    <property type="component" value="Unplaced"/>
</dbReference>